<dbReference type="EMBL" id="AHNP02000006">
    <property type="protein sequence ID" value="EPG58519.1"/>
    <property type="molecule type" value="Genomic_DNA"/>
</dbReference>
<dbReference type="AlphaFoldDB" id="A0AAV3JE65"/>
<evidence type="ECO:0000313" key="2">
    <source>
        <dbReference type="Proteomes" id="UP000014570"/>
    </source>
</evidence>
<gene>
    <name evidence="1" type="ORF">LEP1GSC103_1052</name>
</gene>
<organism evidence="1 2">
    <name type="scientific">Leptospira borgpetersenii serovar Javanica str. UI 09931</name>
    <dbReference type="NCBI Taxonomy" id="1049767"/>
    <lineage>
        <taxon>Bacteria</taxon>
        <taxon>Pseudomonadati</taxon>
        <taxon>Spirochaetota</taxon>
        <taxon>Spirochaetia</taxon>
        <taxon>Leptospirales</taxon>
        <taxon>Leptospiraceae</taxon>
        <taxon>Leptospira</taxon>
    </lineage>
</organism>
<accession>A0AAV3JE65</accession>
<protein>
    <submittedName>
        <fullName evidence="1">Uncharacterized protein</fullName>
    </submittedName>
</protein>
<sequence length="39" mass="4480">MADFYPENLNSLIQRTKSTLGILKSNTISFDSYWRQAGI</sequence>
<evidence type="ECO:0000313" key="1">
    <source>
        <dbReference type="EMBL" id="EPG58519.1"/>
    </source>
</evidence>
<name>A0AAV3JE65_LEPBO</name>
<proteinExistence type="predicted"/>
<comment type="caution">
    <text evidence="1">The sequence shown here is derived from an EMBL/GenBank/DDBJ whole genome shotgun (WGS) entry which is preliminary data.</text>
</comment>
<reference evidence="1 2" key="1">
    <citation type="submission" date="2013-04" db="EMBL/GenBank/DDBJ databases">
        <authorList>
            <person name="Harkins D.M."/>
            <person name="Durkin A.S."/>
            <person name="Brinkac L.M."/>
            <person name="Haft D.H."/>
            <person name="Selengut J.D."/>
            <person name="Sanka R."/>
            <person name="DePew J."/>
            <person name="Purushe J."/>
            <person name="Chanthongthip A."/>
            <person name="Lattana O."/>
            <person name="Phetsouvanh R."/>
            <person name="Newton P.N."/>
            <person name="Vinetz J.M."/>
            <person name="Sutton G.G."/>
            <person name="Nierman W.C."/>
            <person name="Fouts D.E."/>
        </authorList>
    </citation>
    <scope>NUCLEOTIDE SEQUENCE [LARGE SCALE GENOMIC DNA]</scope>
    <source>
        <strain evidence="1 2">UI 09931</strain>
    </source>
</reference>
<dbReference type="Proteomes" id="UP000014570">
    <property type="component" value="Unassembled WGS sequence"/>
</dbReference>